<dbReference type="AlphaFoldDB" id="A0A494XU09"/>
<dbReference type="PANTHER" id="PTHR21089">
    <property type="entry name" value="SHIKIMATE DEHYDROGENASE"/>
    <property type="match status" value="1"/>
</dbReference>
<reference evidence="5 6" key="1">
    <citation type="submission" date="2018-10" db="EMBL/GenBank/DDBJ databases">
        <title>Robbsia sp. DHC34, isolated from soil.</title>
        <authorList>
            <person name="Gao Z.-H."/>
            <person name="Qiu L.-H."/>
        </authorList>
    </citation>
    <scope>NUCLEOTIDE SEQUENCE [LARGE SCALE GENOMIC DNA]</scope>
    <source>
        <strain evidence="5 6">DHC34</strain>
    </source>
</reference>
<comment type="pathway">
    <text evidence="1">Metabolic intermediate biosynthesis; chorismate biosynthesis; chorismate from D-erythrose 4-phosphate and phosphoenolpyruvate: step 4/7.</text>
</comment>
<dbReference type="GO" id="GO:0009423">
    <property type="term" value="P:chorismate biosynthetic process"/>
    <property type="evidence" value="ECO:0007669"/>
    <property type="project" value="TreeGrafter"/>
</dbReference>
<feature type="domain" description="Shikimate dehydrogenase substrate binding N-terminal" evidence="4">
    <location>
        <begin position="15"/>
        <end position="97"/>
    </location>
</feature>
<dbReference type="InterPro" id="IPR022893">
    <property type="entry name" value="Shikimate_DH_fam"/>
</dbReference>
<keyword evidence="2" id="KW-0560">Oxidoreductase</keyword>
<name>A0A494XU09_9BURK</name>
<keyword evidence="3" id="KW-0028">Amino-acid biosynthesis</keyword>
<gene>
    <name evidence="5" type="ORF">D7S86_16480</name>
</gene>
<protein>
    <submittedName>
        <fullName evidence="5">Shikimate dehydrogenase</fullName>
    </submittedName>
</protein>
<evidence type="ECO:0000256" key="3">
    <source>
        <dbReference type="ARBA" id="ARBA00023141"/>
    </source>
</evidence>
<dbReference type="Pfam" id="PF08501">
    <property type="entry name" value="Shikimate_dh_N"/>
    <property type="match status" value="1"/>
</dbReference>
<keyword evidence="3" id="KW-0057">Aromatic amino acid biosynthesis</keyword>
<dbReference type="SUPFAM" id="SSF53223">
    <property type="entry name" value="Aminoacid dehydrogenase-like, N-terminal domain"/>
    <property type="match status" value="1"/>
</dbReference>
<dbReference type="GO" id="GO:0005829">
    <property type="term" value="C:cytosol"/>
    <property type="evidence" value="ECO:0007669"/>
    <property type="project" value="TreeGrafter"/>
</dbReference>
<evidence type="ECO:0000313" key="6">
    <source>
        <dbReference type="Proteomes" id="UP000270342"/>
    </source>
</evidence>
<organism evidence="5 6">
    <name type="scientific">Pararobbsia silviterrae</name>
    <dbReference type="NCBI Taxonomy" id="1792498"/>
    <lineage>
        <taxon>Bacteria</taxon>
        <taxon>Pseudomonadati</taxon>
        <taxon>Pseudomonadota</taxon>
        <taxon>Betaproteobacteria</taxon>
        <taxon>Burkholderiales</taxon>
        <taxon>Burkholderiaceae</taxon>
        <taxon>Pararobbsia</taxon>
    </lineage>
</organism>
<dbReference type="PANTHER" id="PTHR21089:SF1">
    <property type="entry name" value="BIFUNCTIONAL 3-DEHYDROQUINATE DEHYDRATASE_SHIKIMATE DEHYDROGENASE, CHLOROPLASTIC"/>
    <property type="match status" value="1"/>
</dbReference>
<evidence type="ECO:0000256" key="2">
    <source>
        <dbReference type="ARBA" id="ARBA00023002"/>
    </source>
</evidence>
<dbReference type="Gene3D" id="3.40.50.10860">
    <property type="entry name" value="Leucine Dehydrogenase, chain A, domain 1"/>
    <property type="match status" value="1"/>
</dbReference>
<dbReference type="RefSeq" id="WP_121087950.1">
    <property type="nucleotide sequence ID" value="NZ_RBZU01000007.1"/>
</dbReference>
<evidence type="ECO:0000256" key="1">
    <source>
        <dbReference type="ARBA" id="ARBA00004871"/>
    </source>
</evidence>
<dbReference type="OrthoDB" id="3609723at2"/>
<sequence length="266" mass="27982">MSYATLSGATRVIAIIGDPIAQVKSPANVTRMLNERGHDTVVIPIQVTTQDVDAFIGGLSLAKNCDSIIVTIPHKFATYAHCKTATDRAEFLGSVNILRRNEDGSWHGEMFDGMGMLGGIASQGGDPKGKRTLLVGAGGAGTAIALALLEAGATELAIHDADTTRRDALIARLKDRFGARVKAGSADPTGFEMVVNATPMGMRPEDPYPVEVDKLSPDAFAACVITSPLVSPWIEAARAKGCRASVGVDMFGAELRLMVDFLIGEA</sequence>
<proteinExistence type="predicted"/>
<comment type="caution">
    <text evidence="5">The sequence shown here is derived from an EMBL/GenBank/DDBJ whole genome shotgun (WGS) entry which is preliminary data.</text>
</comment>
<dbReference type="EMBL" id="RBZU01000007">
    <property type="protein sequence ID" value="RKP53322.1"/>
    <property type="molecule type" value="Genomic_DNA"/>
</dbReference>
<dbReference type="GO" id="GO:0009073">
    <property type="term" value="P:aromatic amino acid family biosynthetic process"/>
    <property type="evidence" value="ECO:0007669"/>
    <property type="project" value="UniProtKB-KW"/>
</dbReference>
<evidence type="ECO:0000313" key="5">
    <source>
        <dbReference type="EMBL" id="RKP53322.1"/>
    </source>
</evidence>
<dbReference type="InterPro" id="IPR036291">
    <property type="entry name" value="NAD(P)-bd_dom_sf"/>
</dbReference>
<dbReference type="Proteomes" id="UP000270342">
    <property type="component" value="Unassembled WGS sequence"/>
</dbReference>
<accession>A0A494XU09</accession>
<dbReference type="SUPFAM" id="SSF51735">
    <property type="entry name" value="NAD(P)-binding Rossmann-fold domains"/>
    <property type="match status" value="1"/>
</dbReference>
<dbReference type="GO" id="GO:0050661">
    <property type="term" value="F:NADP binding"/>
    <property type="evidence" value="ECO:0007669"/>
    <property type="project" value="TreeGrafter"/>
</dbReference>
<evidence type="ECO:0000259" key="4">
    <source>
        <dbReference type="Pfam" id="PF08501"/>
    </source>
</evidence>
<dbReference type="GO" id="GO:0019632">
    <property type="term" value="P:shikimate metabolic process"/>
    <property type="evidence" value="ECO:0007669"/>
    <property type="project" value="TreeGrafter"/>
</dbReference>
<dbReference type="InterPro" id="IPR046346">
    <property type="entry name" value="Aminoacid_DH-like_N_sf"/>
</dbReference>
<keyword evidence="6" id="KW-1185">Reference proteome</keyword>
<dbReference type="InterPro" id="IPR013708">
    <property type="entry name" value="Shikimate_DH-bd_N"/>
</dbReference>
<dbReference type="GO" id="GO:0004764">
    <property type="term" value="F:shikimate 3-dehydrogenase (NADP+) activity"/>
    <property type="evidence" value="ECO:0007669"/>
    <property type="project" value="InterPro"/>
</dbReference>
<dbReference type="Gene3D" id="3.40.50.720">
    <property type="entry name" value="NAD(P)-binding Rossmann-like Domain"/>
    <property type="match status" value="1"/>
</dbReference>